<dbReference type="Proteomes" id="UP000053989">
    <property type="component" value="Unassembled WGS sequence"/>
</dbReference>
<reference evidence="2 3" key="1">
    <citation type="submission" date="2014-04" db="EMBL/GenBank/DDBJ databases">
        <authorList>
            <consortium name="DOE Joint Genome Institute"/>
            <person name="Kuo A."/>
            <person name="Kohler A."/>
            <person name="Nagy L.G."/>
            <person name="Floudas D."/>
            <person name="Copeland A."/>
            <person name="Barry K.W."/>
            <person name="Cichocki N."/>
            <person name="Veneault-Fourrey C."/>
            <person name="LaButti K."/>
            <person name="Lindquist E.A."/>
            <person name="Lipzen A."/>
            <person name="Lundell T."/>
            <person name="Morin E."/>
            <person name="Murat C."/>
            <person name="Sun H."/>
            <person name="Tunlid A."/>
            <person name="Henrissat B."/>
            <person name="Grigoriev I.V."/>
            <person name="Hibbett D.S."/>
            <person name="Martin F."/>
            <person name="Nordberg H.P."/>
            <person name="Cantor M.N."/>
            <person name="Hua S.X."/>
        </authorList>
    </citation>
    <scope>NUCLEOTIDE SEQUENCE [LARGE SCALE GENOMIC DNA]</scope>
    <source>
        <strain evidence="2 3">Foug A</strain>
    </source>
</reference>
<accession>A0A0C3AW13</accession>
<organism evidence="2 3">
    <name type="scientific">Scleroderma citrinum Foug A</name>
    <dbReference type="NCBI Taxonomy" id="1036808"/>
    <lineage>
        <taxon>Eukaryota</taxon>
        <taxon>Fungi</taxon>
        <taxon>Dikarya</taxon>
        <taxon>Basidiomycota</taxon>
        <taxon>Agaricomycotina</taxon>
        <taxon>Agaricomycetes</taxon>
        <taxon>Agaricomycetidae</taxon>
        <taxon>Boletales</taxon>
        <taxon>Sclerodermatineae</taxon>
        <taxon>Sclerodermataceae</taxon>
        <taxon>Scleroderma</taxon>
    </lineage>
</organism>
<dbReference type="InParanoid" id="A0A0C3AW13"/>
<dbReference type="PANTHER" id="PTHR28052:SF1">
    <property type="entry name" value="UPF0545 PROTEIN C22ORF39"/>
    <property type="match status" value="1"/>
</dbReference>
<gene>
    <name evidence="2" type="ORF">SCLCIDRAFT_1208545</name>
</gene>
<evidence type="ECO:0000313" key="2">
    <source>
        <dbReference type="EMBL" id="KIM69117.1"/>
    </source>
</evidence>
<evidence type="ECO:0000256" key="1">
    <source>
        <dbReference type="SAM" id="MobiDB-lite"/>
    </source>
</evidence>
<name>A0A0C3AW13_9AGAM</name>
<reference evidence="3" key="2">
    <citation type="submission" date="2015-01" db="EMBL/GenBank/DDBJ databases">
        <title>Evolutionary Origins and Diversification of the Mycorrhizal Mutualists.</title>
        <authorList>
            <consortium name="DOE Joint Genome Institute"/>
            <consortium name="Mycorrhizal Genomics Consortium"/>
            <person name="Kohler A."/>
            <person name="Kuo A."/>
            <person name="Nagy L.G."/>
            <person name="Floudas D."/>
            <person name="Copeland A."/>
            <person name="Barry K.W."/>
            <person name="Cichocki N."/>
            <person name="Veneault-Fourrey C."/>
            <person name="LaButti K."/>
            <person name="Lindquist E.A."/>
            <person name="Lipzen A."/>
            <person name="Lundell T."/>
            <person name="Morin E."/>
            <person name="Murat C."/>
            <person name="Riley R."/>
            <person name="Ohm R."/>
            <person name="Sun H."/>
            <person name="Tunlid A."/>
            <person name="Henrissat B."/>
            <person name="Grigoriev I.V."/>
            <person name="Hibbett D.S."/>
            <person name="Martin F."/>
        </authorList>
    </citation>
    <scope>NUCLEOTIDE SEQUENCE [LARGE SCALE GENOMIC DNA]</scope>
    <source>
        <strain evidence="3">Foug A</strain>
    </source>
</reference>
<dbReference type="OrthoDB" id="2017405at2759"/>
<dbReference type="HOGENOM" id="CLU_131110_1_0_1"/>
<dbReference type="AlphaFoldDB" id="A0A0C3AW13"/>
<dbReference type="InterPro" id="IPR021475">
    <property type="entry name" value="Pants/Emi1-like"/>
</dbReference>
<feature type="region of interest" description="Disordered" evidence="1">
    <location>
        <begin position="112"/>
        <end position="132"/>
    </location>
</feature>
<keyword evidence="3" id="KW-1185">Reference proteome</keyword>
<protein>
    <submittedName>
        <fullName evidence="2">Uncharacterized protein</fullName>
    </submittedName>
</protein>
<dbReference type="EMBL" id="KN822007">
    <property type="protein sequence ID" value="KIM69117.1"/>
    <property type="molecule type" value="Genomic_DNA"/>
</dbReference>
<dbReference type="STRING" id="1036808.A0A0C3AW13"/>
<evidence type="ECO:0000313" key="3">
    <source>
        <dbReference type="Proteomes" id="UP000053989"/>
    </source>
</evidence>
<dbReference type="PANTHER" id="PTHR28052">
    <property type="entry name" value="UPF0545 PROTEIN C22ORF39"/>
    <property type="match status" value="1"/>
</dbReference>
<proteinExistence type="predicted"/>
<dbReference type="Pfam" id="PF11326">
    <property type="entry name" value="PANTS-like"/>
    <property type="match status" value="1"/>
</dbReference>
<sequence>MPPVDFQTAVKQEEEYLRKVYPTTEDIPGCMSLLDGFLLCNVLHAQVKSLYRHGRMSECSDKLEDFKFCMSLKSLHPEQKREVWIQRQAERWAARRLEKSSEDVWEIRKEPLQNWPPPSIESEVAQKGEAIA</sequence>